<evidence type="ECO:0000256" key="1">
    <source>
        <dbReference type="SAM" id="MobiDB-lite"/>
    </source>
</evidence>
<comment type="caution">
    <text evidence="2">The sequence shown here is derived from an EMBL/GenBank/DDBJ whole genome shotgun (WGS) entry which is preliminary data.</text>
</comment>
<dbReference type="EMBL" id="CABFNS010000761">
    <property type="protein sequence ID" value="VUC27046.1"/>
    <property type="molecule type" value="Genomic_DNA"/>
</dbReference>
<protein>
    <submittedName>
        <fullName evidence="2">Uncharacterized protein</fullName>
    </submittedName>
</protein>
<sequence>MDQAPLAVKFKISRTPSGFSEIITKADSEDRTVSRSSRTPTNSGGEQDEELLALRLEMVSTPDNELERLLSVFGDLSQEVLAFEPQLLDSNLTAELQSQRHQTFISPFFDWVRLPSKSRQDPQPRGTFFWRVDAQKLALALLSIPWHPQGYLIGGKSSGYCFQLLESSACDFLYLLIRIQENVANINVDLNTKAEIKKSLALVEKMVRREQSSAMLLDFSDFCQLNDLLIAAGHTNLKINDMIGVLMITNEEFASYSIVGSVTIEMRTGYVKVPLPFGGMQDYPIDMNELYEGWKSADQTIVVDYTIVILACLRASMRSYLLNIRHDGHPLARAVLELNDTAYMA</sequence>
<feature type="compositionally biased region" description="Polar residues" evidence="1">
    <location>
        <begin position="34"/>
        <end position="45"/>
    </location>
</feature>
<name>A0ABY6U7M2_BIOOC</name>
<accession>A0ABY6U7M2</accession>
<reference evidence="2 3" key="1">
    <citation type="submission" date="2019-06" db="EMBL/GenBank/DDBJ databases">
        <authorList>
            <person name="Broberg M."/>
        </authorList>
    </citation>
    <scope>NUCLEOTIDE SEQUENCE [LARGE SCALE GENOMIC DNA]</scope>
</reference>
<evidence type="ECO:0000313" key="2">
    <source>
        <dbReference type="EMBL" id="VUC27046.1"/>
    </source>
</evidence>
<dbReference type="Proteomes" id="UP000766486">
    <property type="component" value="Unassembled WGS sequence"/>
</dbReference>
<evidence type="ECO:0000313" key="3">
    <source>
        <dbReference type="Proteomes" id="UP000766486"/>
    </source>
</evidence>
<feature type="region of interest" description="Disordered" evidence="1">
    <location>
        <begin position="26"/>
        <end position="48"/>
    </location>
</feature>
<organism evidence="2 3">
    <name type="scientific">Bionectria ochroleuca</name>
    <name type="common">Gliocladium roseum</name>
    <dbReference type="NCBI Taxonomy" id="29856"/>
    <lineage>
        <taxon>Eukaryota</taxon>
        <taxon>Fungi</taxon>
        <taxon>Dikarya</taxon>
        <taxon>Ascomycota</taxon>
        <taxon>Pezizomycotina</taxon>
        <taxon>Sordariomycetes</taxon>
        <taxon>Hypocreomycetidae</taxon>
        <taxon>Hypocreales</taxon>
        <taxon>Bionectriaceae</taxon>
        <taxon>Clonostachys</taxon>
    </lineage>
</organism>
<keyword evidence="3" id="KW-1185">Reference proteome</keyword>
<gene>
    <name evidence="2" type="ORF">CLO192961_LOCUS200299</name>
</gene>
<proteinExistence type="predicted"/>